<proteinExistence type="predicted"/>
<keyword evidence="1" id="KW-0812">Transmembrane</keyword>
<dbReference type="EMBL" id="CACVAP010000039">
    <property type="protein sequence ID" value="CAA6803171.1"/>
    <property type="molecule type" value="Genomic_DNA"/>
</dbReference>
<dbReference type="AlphaFoldDB" id="A0A6S6S4D1"/>
<reference evidence="2" key="1">
    <citation type="submission" date="2020-01" db="EMBL/GenBank/DDBJ databases">
        <authorList>
            <person name="Meier V. D."/>
            <person name="Meier V D."/>
        </authorList>
    </citation>
    <scope>NUCLEOTIDE SEQUENCE</scope>
    <source>
        <strain evidence="2">HLG_WM_MAG_06</strain>
    </source>
</reference>
<accession>A0A6S6S4D1</accession>
<sequence>MSIIKSFFLTFFFIVNVLYANDIAYSFHVSNEKPYEKEAIFLEVNLTQVDQSKVMLFKFSLKDSIEYKFHQVGFKEHEKYHDLRHEYTYLVYPKKSGKVLLEFEMRKSITDDDKVAYSISGDRDNVKGLEKEDIAVALKPLILEVKALPMGIDIVGNFTFEHTLDKIKTEAFEPINLKVELKGKGFLSSFNLLEKSNSYRLFTQSPKFKTFHTKVGSSSSLKWDYAVSSENSFTLPSILLKAFNPQTQKIYDLSMPSYIVEVEKVDVSSLLDNEDYPARAKGIDWSFWSWAFSYVVVFVAGLLMPRDFFKKQKHVMQSKEAILSAKIKSTKTHKGLLDILLLENNMNFSKAIKALEGVVYNNEKTSLSKIKEMI</sequence>
<gene>
    <name evidence="2" type="ORF">HELGO_WM3467</name>
</gene>
<keyword evidence="1" id="KW-1133">Transmembrane helix</keyword>
<evidence type="ECO:0000256" key="1">
    <source>
        <dbReference type="SAM" id="Phobius"/>
    </source>
</evidence>
<keyword evidence="1" id="KW-0472">Membrane</keyword>
<name>A0A6S6S4D1_9BACT</name>
<feature type="transmembrane region" description="Helical" evidence="1">
    <location>
        <begin position="285"/>
        <end position="304"/>
    </location>
</feature>
<evidence type="ECO:0000313" key="2">
    <source>
        <dbReference type="EMBL" id="CAA6803171.1"/>
    </source>
</evidence>
<organism evidence="2">
    <name type="scientific">uncultured Sulfurovum sp</name>
    <dbReference type="NCBI Taxonomy" id="269237"/>
    <lineage>
        <taxon>Bacteria</taxon>
        <taxon>Pseudomonadati</taxon>
        <taxon>Campylobacterota</taxon>
        <taxon>Epsilonproteobacteria</taxon>
        <taxon>Campylobacterales</taxon>
        <taxon>Sulfurovaceae</taxon>
        <taxon>Sulfurovum</taxon>
        <taxon>environmental samples</taxon>
    </lineage>
</organism>
<evidence type="ECO:0008006" key="3">
    <source>
        <dbReference type="Google" id="ProtNLM"/>
    </source>
</evidence>
<protein>
    <recommendedName>
        <fullName evidence="3">BatD</fullName>
    </recommendedName>
</protein>